<evidence type="ECO:0000256" key="3">
    <source>
        <dbReference type="ARBA" id="ARBA00022801"/>
    </source>
</evidence>
<dbReference type="SUPFAM" id="SSF109604">
    <property type="entry name" value="HD-domain/PDEase-like"/>
    <property type="match status" value="1"/>
</dbReference>
<keyword evidence="2 5" id="KW-0255">Endonuclease</keyword>
<dbReference type="GO" id="GO:0006402">
    <property type="term" value="P:mRNA catabolic process"/>
    <property type="evidence" value="ECO:0007669"/>
    <property type="project" value="UniProtKB-UniRule"/>
</dbReference>
<dbReference type="EC" id="3.1.-.-" evidence="5 6"/>
<evidence type="ECO:0000256" key="2">
    <source>
        <dbReference type="ARBA" id="ARBA00022759"/>
    </source>
</evidence>
<organism evidence="9 10">
    <name type="scientific">Candidatus Auribacter fodinae</name>
    <dbReference type="NCBI Taxonomy" id="2093366"/>
    <lineage>
        <taxon>Bacteria</taxon>
        <taxon>Pseudomonadati</taxon>
        <taxon>Candidatus Auribacterota</taxon>
        <taxon>Candidatus Auribacteria</taxon>
        <taxon>Candidatus Auribacterales</taxon>
        <taxon>Candidatus Auribacteraceae</taxon>
        <taxon>Candidatus Auribacter</taxon>
    </lineage>
</organism>
<dbReference type="HAMAP" id="MF_00335">
    <property type="entry name" value="RNase_Y"/>
    <property type="match status" value="1"/>
</dbReference>
<dbReference type="Pfam" id="PF00013">
    <property type="entry name" value="KH_1"/>
    <property type="match status" value="1"/>
</dbReference>
<dbReference type="Pfam" id="PF01966">
    <property type="entry name" value="HD"/>
    <property type="match status" value="1"/>
</dbReference>
<dbReference type="GO" id="GO:0004521">
    <property type="term" value="F:RNA endonuclease activity"/>
    <property type="evidence" value="ECO:0007669"/>
    <property type="project" value="UniProtKB-UniRule"/>
</dbReference>
<evidence type="ECO:0000256" key="1">
    <source>
        <dbReference type="ARBA" id="ARBA00022722"/>
    </source>
</evidence>
<dbReference type="EMBL" id="QZJZ01000031">
    <property type="protein sequence ID" value="RJP60297.1"/>
    <property type="molecule type" value="Genomic_DNA"/>
</dbReference>
<dbReference type="SMART" id="SM00471">
    <property type="entry name" value="HDc"/>
    <property type="match status" value="1"/>
</dbReference>
<dbReference type="Gene3D" id="1.10.3210.10">
    <property type="entry name" value="Hypothetical protein af1432"/>
    <property type="match status" value="1"/>
</dbReference>
<dbReference type="CDD" id="cd00077">
    <property type="entry name" value="HDc"/>
    <property type="match status" value="1"/>
</dbReference>
<protein>
    <recommendedName>
        <fullName evidence="5 6">Ribonuclease Y</fullName>
        <shortName evidence="5">RNase Y</shortName>
        <ecNumber evidence="5 6">3.1.-.-</ecNumber>
    </recommendedName>
</protein>
<accession>A0A3A4RC02</accession>
<keyword evidence="4 5" id="KW-0694">RNA-binding</keyword>
<dbReference type="Gene3D" id="3.30.1370.10">
    <property type="entry name" value="K Homology domain, type 1"/>
    <property type="match status" value="1"/>
</dbReference>
<name>A0A3A4RC02_9BACT</name>
<proteinExistence type="inferred from homology"/>
<dbReference type="GO" id="GO:0016787">
    <property type="term" value="F:hydrolase activity"/>
    <property type="evidence" value="ECO:0007669"/>
    <property type="project" value="UniProtKB-KW"/>
</dbReference>
<dbReference type="PANTHER" id="PTHR12826">
    <property type="entry name" value="RIBONUCLEASE Y"/>
    <property type="match status" value="1"/>
</dbReference>
<comment type="caution">
    <text evidence="9">The sequence shown here is derived from an EMBL/GenBank/DDBJ whole genome shotgun (WGS) entry which is preliminary data.</text>
</comment>
<evidence type="ECO:0000259" key="8">
    <source>
        <dbReference type="PROSITE" id="PS51831"/>
    </source>
</evidence>
<dbReference type="InterPro" id="IPR003607">
    <property type="entry name" value="HD/PDEase_dom"/>
</dbReference>
<sequence length="517" mass="57940">MNSQLIMIIVAAGAAVAGYFIRKYLGEKKVRSAEEHAKQIVKDAEKEAAAKRREMEIDLKDKYLKQKSEFERETKNRRQELLHLEKRVLQKEEHLDRKVDVLERKEAEITARDKKIAEKEQILTNKTHELEKVLEDEKKKLQDISGLSREEAKRLLLSSLEAEITHEAATKLRRLEAETKLKADKEAKKIIGLAIQRCAVDHVSEITVSTVTLPNDEMKGRIIGREGRNIRALEAATGVDIIIDDTPEAVIISGFDIVRKQIAKKTLEKLIEDGRIHPGRIEEVVEKIRKEIDEDIRETGEQAAYDVGIHGLAPELIYYLGRLKYRTSYGQNVLKHSIEVAHLMGLMAADLGLDAQLAKRIGLLHDIGKATTHEVEGPHATIGGDLAKKFGEPAEVIKAISSHHDDIESTSIYGVLAATADAMSAARPGARSETVEAYIKRVEQLEELAVSFKGVDKAYAIHAGRELRVMVQSDELDDDASLLLARDIANKIQSDMQYPGQVKVVAIRETRCIEYAK</sequence>
<evidence type="ECO:0000256" key="7">
    <source>
        <dbReference type="SAM" id="Coils"/>
    </source>
</evidence>
<dbReference type="InterPro" id="IPR022711">
    <property type="entry name" value="RNase_Y_N"/>
</dbReference>
<dbReference type="AlphaFoldDB" id="A0A3A4RC02"/>
<dbReference type="PROSITE" id="PS50084">
    <property type="entry name" value="KH_TYPE_1"/>
    <property type="match status" value="1"/>
</dbReference>
<gene>
    <name evidence="5 9" type="primary">rny</name>
    <name evidence="9" type="ORF">C4541_04430</name>
</gene>
<dbReference type="NCBIfam" id="TIGR03319">
    <property type="entry name" value="RNase_Y"/>
    <property type="match status" value="1"/>
</dbReference>
<dbReference type="Proteomes" id="UP000266426">
    <property type="component" value="Unassembled WGS sequence"/>
</dbReference>
<evidence type="ECO:0000256" key="6">
    <source>
        <dbReference type="NCBIfam" id="TIGR03319"/>
    </source>
</evidence>
<dbReference type="InterPro" id="IPR036612">
    <property type="entry name" value="KH_dom_type_1_sf"/>
</dbReference>
<dbReference type="GO" id="GO:0005886">
    <property type="term" value="C:plasma membrane"/>
    <property type="evidence" value="ECO:0007669"/>
    <property type="project" value="UniProtKB-UniRule"/>
</dbReference>
<evidence type="ECO:0000256" key="5">
    <source>
        <dbReference type="HAMAP-Rule" id="MF_00335"/>
    </source>
</evidence>
<dbReference type="FunFam" id="1.10.3210.10:FF:000013">
    <property type="entry name" value="Ribonuclease Y"/>
    <property type="match status" value="1"/>
</dbReference>
<dbReference type="SUPFAM" id="SSF54791">
    <property type="entry name" value="Eukaryotic type KH-domain (KH-domain type I)"/>
    <property type="match status" value="1"/>
</dbReference>
<dbReference type="InterPro" id="IPR006675">
    <property type="entry name" value="HDIG_dom"/>
</dbReference>
<comment type="similarity">
    <text evidence="5">Belongs to the RNase Y family.</text>
</comment>
<evidence type="ECO:0000313" key="9">
    <source>
        <dbReference type="EMBL" id="RJP60297.1"/>
    </source>
</evidence>
<dbReference type="InterPro" id="IPR017705">
    <property type="entry name" value="Ribonuclease_Y"/>
</dbReference>
<dbReference type="NCBIfam" id="TIGR00277">
    <property type="entry name" value="HDIG"/>
    <property type="match status" value="1"/>
</dbReference>
<dbReference type="PROSITE" id="PS51831">
    <property type="entry name" value="HD"/>
    <property type="match status" value="1"/>
</dbReference>
<evidence type="ECO:0000313" key="10">
    <source>
        <dbReference type="Proteomes" id="UP000266426"/>
    </source>
</evidence>
<keyword evidence="7" id="KW-0175">Coiled coil</keyword>
<comment type="function">
    <text evidence="5">Endoribonuclease that initiates mRNA decay.</text>
</comment>
<dbReference type="InterPro" id="IPR004088">
    <property type="entry name" value="KH_dom_type_1"/>
</dbReference>
<dbReference type="InterPro" id="IPR006674">
    <property type="entry name" value="HD_domain"/>
</dbReference>
<evidence type="ECO:0000256" key="4">
    <source>
        <dbReference type="ARBA" id="ARBA00022884"/>
    </source>
</evidence>
<keyword evidence="1 5" id="KW-0540">Nuclease</keyword>
<dbReference type="Pfam" id="PF12072">
    <property type="entry name" value="RNase_Y_N"/>
    <property type="match status" value="1"/>
</dbReference>
<dbReference type="InterPro" id="IPR004087">
    <property type="entry name" value="KH_dom"/>
</dbReference>
<dbReference type="PANTHER" id="PTHR12826:SF15">
    <property type="entry name" value="RIBONUCLEASE Y"/>
    <property type="match status" value="1"/>
</dbReference>
<feature type="coiled-coil region" evidence="7">
    <location>
        <begin position="34"/>
        <end position="61"/>
    </location>
</feature>
<reference evidence="9 10" key="1">
    <citation type="journal article" date="2017" name="ISME J.">
        <title>Energy and carbon metabolisms in a deep terrestrial subsurface fluid microbial community.</title>
        <authorList>
            <person name="Momper L."/>
            <person name="Jungbluth S.P."/>
            <person name="Lee M.D."/>
            <person name="Amend J.P."/>
        </authorList>
    </citation>
    <scope>NUCLEOTIDE SEQUENCE [LARGE SCALE GENOMIC DNA]</scope>
    <source>
        <strain evidence="9">SURF_26</strain>
    </source>
</reference>
<dbReference type="CDD" id="cd22431">
    <property type="entry name" value="KH-I_RNaseY"/>
    <property type="match status" value="1"/>
</dbReference>
<dbReference type="GO" id="GO:0003723">
    <property type="term" value="F:RNA binding"/>
    <property type="evidence" value="ECO:0007669"/>
    <property type="project" value="UniProtKB-UniRule"/>
</dbReference>
<keyword evidence="3 5" id="KW-0378">Hydrolase</keyword>
<feature type="domain" description="HD" evidence="8">
    <location>
        <begin position="333"/>
        <end position="426"/>
    </location>
</feature>
<dbReference type="SMART" id="SM00322">
    <property type="entry name" value="KH"/>
    <property type="match status" value="1"/>
</dbReference>